<evidence type="ECO:0000313" key="3">
    <source>
        <dbReference type="Proteomes" id="UP000777935"/>
    </source>
</evidence>
<evidence type="ECO:0000313" key="2">
    <source>
        <dbReference type="EMBL" id="NSX56369.1"/>
    </source>
</evidence>
<gene>
    <name evidence="2" type="ORF">HRQ87_16385</name>
</gene>
<comment type="caution">
    <text evidence="2">The sequence shown here is derived from an EMBL/GenBank/DDBJ whole genome shotgun (WGS) entry which is preliminary data.</text>
</comment>
<dbReference type="RefSeq" id="WP_174139524.1">
    <property type="nucleotide sequence ID" value="NZ_JABUFE010000012.1"/>
</dbReference>
<feature type="region of interest" description="Disordered" evidence="1">
    <location>
        <begin position="28"/>
        <end position="67"/>
    </location>
</feature>
<feature type="compositionally biased region" description="Polar residues" evidence="1">
    <location>
        <begin position="46"/>
        <end position="59"/>
    </location>
</feature>
<sequence length="67" mass="7095">MDMIFFIALGAVISFVIWKIIKTRRCVKPVQTHRPHSPGPGYDQATIAQSKTAGNTASGDSAGGHGV</sequence>
<proteinExistence type="predicted"/>
<evidence type="ECO:0008006" key="4">
    <source>
        <dbReference type="Google" id="ProtNLM"/>
    </source>
</evidence>
<accession>A0ABX2ITY6</accession>
<protein>
    <recommendedName>
        <fullName evidence="4">Secreted protein</fullName>
    </recommendedName>
</protein>
<organism evidence="2 3">
    <name type="scientific">Parasulfitobacter algicola</name>
    <dbReference type="NCBI Taxonomy" id="2614809"/>
    <lineage>
        <taxon>Bacteria</taxon>
        <taxon>Pseudomonadati</taxon>
        <taxon>Pseudomonadota</taxon>
        <taxon>Alphaproteobacteria</taxon>
        <taxon>Rhodobacterales</taxon>
        <taxon>Roseobacteraceae</taxon>
        <taxon>Parasulfitobacter</taxon>
    </lineage>
</organism>
<name>A0ABX2ITY6_9RHOB</name>
<dbReference type="Proteomes" id="UP000777935">
    <property type="component" value="Unassembled WGS sequence"/>
</dbReference>
<reference evidence="2 3" key="1">
    <citation type="submission" date="2020-06" db="EMBL/GenBank/DDBJ databases">
        <title>Sulfitobacter algicola sp. nov., isolated from green algae.</title>
        <authorList>
            <person name="Wang C."/>
        </authorList>
    </citation>
    <scope>NUCLEOTIDE SEQUENCE [LARGE SCALE GENOMIC DNA]</scope>
    <source>
        <strain evidence="2 3">1151</strain>
    </source>
</reference>
<evidence type="ECO:0000256" key="1">
    <source>
        <dbReference type="SAM" id="MobiDB-lite"/>
    </source>
</evidence>
<dbReference type="EMBL" id="JABUFE010000012">
    <property type="protein sequence ID" value="NSX56369.1"/>
    <property type="molecule type" value="Genomic_DNA"/>
</dbReference>
<keyword evidence="3" id="KW-1185">Reference proteome</keyword>